<keyword evidence="2" id="KW-0175">Coiled coil</keyword>
<evidence type="ECO:0000259" key="7">
    <source>
        <dbReference type="PROSITE" id="PS50994"/>
    </source>
</evidence>
<dbReference type="Pfam" id="PF03372">
    <property type="entry name" value="Exo_endo_phos"/>
    <property type="match status" value="1"/>
</dbReference>
<reference evidence="8 9" key="1">
    <citation type="submission" date="2020-12" db="EMBL/GenBank/DDBJ databases">
        <title>Concerted genomic and epigenomic changes stabilize Arabidopsis allopolyploids.</title>
        <authorList>
            <person name="Chen Z."/>
        </authorList>
    </citation>
    <scope>NUCLEOTIDE SEQUENCE [LARGE SCALE GENOMIC DNA]</scope>
    <source>
        <strain evidence="8">As9502</strain>
        <tissue evidence="8">Leaf</tissue>
    </source>
</reference>
<dbReference type="InterPro" id="IPR001584">
    <property type="entry name" value="Integrase_cat-core"/>
</dbReference>
<dbReference type="PANTHER" id="PTHR47592">
    <property type="entry name" value="PBF68 PROTEIN"/>
    <property type="match status" value="1"/>
</dbReference>
<dbReference type="SMART" id="SM00343">
    <property type="entry name" value="ZnF_C2HC"/>
    <property type="match status" value="3"/>
</dbReference>
<feature type="domain" description="RNase H type-1" evidence="6">
    <location>
        <begin position="3175"/>
        <end position="3305"/>
    </location>
</feature>
<dbReference type="InterPro" id="IPR026960">
    <property type="entry name" value="RVT-Znf"/>
</dbReference>
<feature type="region of interest" description="Disordered" evidence="3">
    <location>
        <begin position="1802"/>
        <end position="1832"/>
    </location>
</feature>
<feature type="coiled-coil region" evidence="2">
    <location>
        <begin position="187"/>
        <end position="214"/>
    </location>
</feature>
<dbReference type="Pfam" id="PF00665">
    <property type="entry name" value="rve"/>
    <property type="match status" value="1"/>
</dbReference>
<sequence length="3491" mass="394313">MDQSAGNVKNHIEKPFVFKGIDFKRWQQKMMFYLTTLNLAQCLTSEAPELPVEGDIPDEVIKASEAWSQNEFLCKNYILNALDDSLYDVYQIFQTPKELWESLEKKYKSEVASAKKFIVGKFLNFKMSDTISVVKQVEEIKIFAYELRDEDMGLNEAFLVASIIEKLPPTWKDFKIYLKHLHEDMSLEQLILKLRVEEENRKNEKSEFSSMEAKANVIEGNSSKFKGFKRNKNGKKPFIPPKGSNFKNKPQGACWVCGKPGHRAKDCRHKKEGTSVGDANNANLVEDQFVAVVSEANMMTNSNDWWIDTGATKHVCSDASMFSMYVHGSEGEKLYMGNASTAKIEGKGKVVLKLTSGKELALMNVLHVPEIRKNLISGSLLSNKGFKMVFESDKVVLTKGGMYVGKGYLCDGLFKLNVVPIVNKNAGNSSASVYLLDSNDLWHARLGHVDYHSLNRMMNLGLLPKNNLKNHERSKCEVCVESKYSRHSYKSVEKSNVLLGLIHSDLCDFQSTPSRGGKNYYISFIDDYSKFCQIYLIKTKDEALDMFKKFKAEVENQLDKRIKILRSDRGGEYLSNEFSEFCSTYGIIHQTTTPYTPMQNGVAERKNRTLKEMMNSMLNDSGAPSNLWGEAILTANSILNKIPHKKCDKTPYEMWKDKTPSYKNMKVWGCLAKVQVPLPKRTTIGPKTVDCVYTGPAENSAAYRFIVHKSDNAEVKVNTIIESNEAEFFEDVFPYKEPRNPCTKRVRDDNDRVRIQEEEYEPRRSKRARVAKDFGTDFMTFLSEYEPQTYKAAMESLEASYWKEAIQSEVESILSNHTWELVDLPPGNKLIGHKWIFTKKLRPDGTIEKYKARLVAKGFRQKEGLDFFDTYSPVTRITSIRFLIAVSAIYDLEIHQMDVKTAFLNGELDEEIYMEQPEGFIVEGKEKKVCKLKKSLYGLKQAPKQWHEKFDNTMRSYGFKINECDKCVYIKETKKDTIIVCLYVDDMLIMGTSKDIINTTKKMLSDNFEMKDMGLADVILGIRIKREPNGYSLTQSHYVEKVLKKFGHFDDRPVVTPFDPTCKLSKNEGESVSQLEYTQILGSIMYITNCTRPDLAYSLSRLSRYASNPNGEHWNALVRVLRYLKHTMNYGLYYTKYPPVLEGYSDANWISGSTDSKSTSGYVFTLGGGAVSWKSSKQTCIARSTMESEFIALDSAAEEAEWLRNFLEDIPLWPKPVTALCIHCDNMAALNIARNKNFNGKSRHIRRRHAIIRQLLCNGVIALDYIRSKENLADPLTKGLTKKQLPTPRWYWFQIEFLLGTCGGRARSTAASRGSCGRFLVWLTFVWDNKGFRRSYHSFLLVFSCPCLVDLFSDLPRLCWWRRLSRAVVLRLPFCLLRSGFRVPVLQAFEWWSPWCLTAMEACGAALSCYVPTCVTTKVDLWKVTEVSLRLRQLTSCLEELVRPCRCSRGSALRELMVISKSSSHMTRVESVFVFSLFNAVDGSESDLVTSGTSVQDTMMVDLGERGQPPGDPPDTGGSWARRVVGNNAGGRLTPEVVLGEEFVAARVNLAFPDGEDGEPVITIGKEILDAMNGLWKQCMIVKVLGKNISIAVLSRRLREMWNPKGTMHVMDLPRQFFMVRFEEEEEYLAALTGGPWRAFGSYLMVQAWSTDCDPLKNDIVTTPVWIRLSNIPVNFYHKSILLGIARGLGKPIRVDLTTLNFERARFARICVEVDLRKPLKGSVMINGERYFVSYEGMANICSGCGLFGHLVQSCPKNAQEKAAVVPVKAAVVPVKAVVNPVPRTEVVASREGLRVDDGFTEVRRGGRRPGPPQKGGAAVAGGSSGNSGRNLREITQKDSANIMISNKFGGLNVEEITSGMRGDPIKFGANKENLNGNDISLKGKGIMQNMGSEAVVGLEKVNAGLRVGLRDKKAQVNNGLREKKAQVNNKVEIGPKSKNTKLIRPTRPVRGLVFGPSTEDPPLFSNGKRLRVEPESVGRSGGAFTANAATQSDDTGMVLFGEAPEVGVNSAPQDETMQNESSVAGARVDDLLALLETHAGCDNASRICQGLGFDNSFRVDAVGQSGCIWLLWRSEVGNVTIVKASEQFVHAKVNDGSDETHIVVVYAAPTVSRRSGLWSDLHETIQGIMGPLIIGGDFNTIVRLDERTGGNGSLSADSLSFGEWINEECLIDMGFRGNKFTWKRGRQKQNFVAKRLDRVLCCAHARLKWQDAMVTHLPFLASDHAPLYIQLQPETGKDPRRRPFRFEAAWISHISFKEMLQSSWRRDVSTQEALNQSDDLLNKENELLQELDKVLEQEETIWFQKSREKWFVLGDRNTSFFHTSTVIRRRRNRIEALRNDEGVWLTDPQELENLATTYYRKLYSMEDVDQSLESLPHMGFPKLTWDEMAALGKPVEAAEIESAIRSMGSFKSPGPDGFPAVFYQKCWDDVGESVLSLALQFFESGSLPPELNDVLLVLIAKVAKPERINQFRPISLCNVLFKAITKVMVLRLKKLMTKLIGPAQSSFIPGRLSIDNIVIVQEAVHSMKRKKGRKGWMLLKLDLEKAYDRIRWDFLEDTLSTAGLSDTWVNWIMQCVTGPSMNVLWNGEKTDPFKPSRGLRQGDPLSPYLFVLCLERLCHLIEGEVGLKKWKPINISRGGPRLSHICFADDLILFAEASVSQIRVIRRVLERFCKASGQKVSLEKSKIYFSENVSRDMQKLITEESGIKSTKELGKYLGMPILQKRLNKDTFGEVLERVSSKLAGWKGRSLSLAARLTLTKAVLASIPVHTMSVILMPAALLDELDKVSRSFLWGSTNEKKKQHLIAWNKVCLPKKEGGVGIRRSKDMNKALVAKVGWRLLQDENSLWAQVLRKKYKVGNTQDVTWLKPKSHWSSTWRSIAAGIRDVVMLGQSWVLGDGKSICFWKDKWLLNKPLLELIDREIPENRLNEKVRDLWRDGNGWLLGRILPFISNDTRLRLGAMVLDNVTGARDRRSWGESVDGKFSVSSAYAVITRTEDMRPDMEQFWSRIWRVKVPERVRVFLWLTGNQALMSNAERHRRHLCDFSLCLVCKSGEETIIHILRDCPAMSGVWQRIIPTRKHRQFFSTSLLEWLFENLGCETNIEEVPWSIVFGMTVWWGWKWRCGNLFGTNGKCRDRVRFLKDLAKEVMVANREQRGMRAKPSRVVQMISWARPIEGWLKVNTDGAAHGNPGVAAAGGVIRDAVGAWQTGFALHIGICSAPMAELWGVYYGLYLAWERRAPRVELEVDSEMVVGFLTTGIGDSHPLSFLVRLCHGFISRDWIVRISHVYREANRLADGKKMKAVVSKLHCSSMEEVMVVRRRPHVVNGGGFVVTDCKEKIVFKIDGCGVLGTKGELVLRDGDGNDLLLINKKGGMVQALSIHNKWKGYSYDYQGSPKPVFTLRDPKHSCFSITGSIRISVQPGNCYFDVKGYFPDRDCSIIDSTGNVIAQVKEWIGSRDIYKVVIKPSVDKAFVFGVIAVLDYIYGESTSC</sequence>
<evidence type="ECO:0000259" key="4">
    <source>
        <dbReference type="PROSITE" id="PS50158"/>
    </source>
</evidence>
<keyword evidence="9" id="KW-1185">Reference proteome</keyword>
<evidence type="ECO:0000256" key="1">
    <source>
        <dbReference type="PROSITE-ProRule" id="PRU00047"/>
    </source>
</evidence>
<dbReference type="Pfam" id="PF14111">
    <property type="entry name" value="DUF4283"/>
    <property type="match status" value="1"/>
</dbReference>
<dbReference type="Pfam" id="PF13456">
    <property type="entry name" value="RVT_3"/>
    <property type="match status" value="1"/>
</dbReference>
<dbReference type="Pfam" id="PF04525">
    <property type="entry name" value="LOR"/>
    <property type="match status" value="1"/>
</dbReference>
<dbReference type="Pfam" id="PF14223">
    <property type="entry name" value="Retrotran_gag_2"/>
    <property type="match status" value="1"/>
</dbReference>
<dbReference type="InterPro" id="IPR001878">
    <property type="entry name" value="Znf_CCHC"/>
</dbReference>
<dbReference type="InterPro" id="IPR002156">
    <property type="entry name" value="RNaseH_domain"/>
</dbReference>
<evidence type="ECO:0000313" key="9">
    <source>
        <dbReference type="Proteomes" id="UP000694251"/>
    </source>
</evidence>
<dbReference type="GO" id="GO:0008270">
    <property type="term" value="F:zinc ion binding"/>
    <property type="evidence" value="ECO:0007669"/>
    <property type="project" value="UniProtKB-KW"/>
</dbReference>
<dbReference type="InterPro" id="IPR025724">
    <property type="entry name" value="GAG-pre-integrase_dom"/>
</dbReference>
<dbReference type="PROSITE" id="PS50879">
    <property type="entry name" value="RNASE_H_1"/>
    <property type="match status" value="1"/>
</dbReference>
<dbReference type="Proteomes" id="UP000694251">
    <property type="component" value="Chromosome 8"/>
</dbReference>
<name>A0A8T2BBW0_ARASU</name>
<dbReference type="GO" id="GO:0003676">
    <property type="term" value="F:nucleic acid binding"/>
    <property type="evidence" value="ECO:0007669"/>
    <property type="project" value="InterPro"/>
</dbReference>
<evidence type="ECO:0000259" key="5">
    <source>
        <dbReference type="PROSITE" id="PS50878"/>
    </source>
</evidence>
<dbReference type="Pfam" id="PF13976">
    <property type="entry name" value="gag_pre-integrs"/>
    <property type="match status" value="1"/>
</dbReference>
<dbReference type="PROSITE" id="PS50158">
    <property type="entry name" value="ZF_CCHC"/>
    <property type="match status" value="1"/>
</dbReference>
<dbReference type="EMBL" id="JAEFBJ010000008">
    <property type="protein sequence ID" value="KAG7583533.1"/>
    <property type="molecule type" value="Genomic_DNA"/>
</dbReference>
<dbReference type="OrthoDB" id="1107337at2759"/>
<dbReference type="CDD" id="cd01650">
    <property type="entry name" value="RT_nLTR_like"/>
    <property type="match status" value="1"/>
</dbReference>
<dbReference type="InterPro" id="IPR025558">
    <property type="entry name" value="DUF4283"/>
</dbReference>
<evidence type="ECO:0000256" key="3">
    <source>
        <dbReference type="SAM" id="MobiDB-lite"/>
    </source>
</evidence>
<dbReference type="Pfam" id="PF00078">
    <property type="entry name" value="RVT_1"/>
    <property type="match status" value="1"/>
</dbReference>
<comment type="caution">
    <text evidence="8">The sequence shown here is derived from an EMBL/GenBank/DDBJ whole genome shotgun (WGS) entry which is preliminary data.</text>
</comment>
<protein>
    <submittedName>
        <fullName evidence="8">Uncharacterized protein</fullName>
    </submittedName>
</protein>
<dbReference type="CDD" id="cd06222">
    <property type="entry name" value="RNase_H_like"/>
    <property type="match status" value="1"/>
</dbReference>
<dbReference type="InterPro" id="IPR000477">
    <property type="entry name" value="RT_dom"/>
</dbReference>
<dbReference type="CDD" id="cd09272">
    <property type="entry name" value="RNase_HI_RT_Ty1"/>
    <property type="match status" value="1"/>
</dbReference>
<gene>
    <name evidence="8" type="ORF">ISN44_As08g030420</name>
</gene>
<evidence type="ECO:0000313" key="8">
    <source>
        <dbReference type="EMBL" id="KAG7583533.1"/>
    </source>
</evidence>
<dbReference type="Pfam" id="PF22936">
    <property type="entry name" value="Pol_BBD"/>
    <property type="match status" value="1"/>
</dbReference>
<keyword evidence="1" id="KW-0479">Metal-binding</keyword>
<dbReference type="InterPro" id="IPR054722">
    <property type="entry name" value="PolX-like_BBD"/>
</dbReference>
<feature type="domain" description="CCHC-type" evidence="4">
    <location>
        <begin position="254"/>
        <end position="268"/>
    </location>
</feature>
<evidence type="ECO:0000259" key="6">
    <source>
        <dbReference type="PROSITE" id="PS50879"/>
    </source>
</evidence>
<dbReference type="InterPro" id="IPR005135">
    <property type="entry name" value="Endo/exonuclease/phosphatase"/>
</dbReference>
<dbReference type="InterPro" id="IPR013103">
    <property type="entry name" value="RVT_2"/>
</dbReference>
<feature type="domain" description="Reverse transcriptase" evidence="5">
    <location>
        <begin position="2441"/>
        <end position="2722"/>
    </location>
</feature>
<dbReference type="PROSITE" id="PS50994">
    <property type="entry name" value="INTEGRASE"/>
    <property type="match status" value="1"/>
</dbReference>
<feature type="domain" description="Integrase catalytic" evidence="7">
    <location>
        <begin position="489"/>
        <end position="659"/>
    </location>
</feature>
<dbReference type="Pfam" id="PF13966">
    <property type="entry name" value="zf-RVT"/>
    <property type="match status" value="1"/>
</dbReference>
<keyword evidence="1" id="KW-0863">Zinc-finger</keyword>
<dbReference type="GO" id="GO:0004523">
    <property type="term" value="F:RNA-DNA hybrid ribonuclease activity"/>
    <property type="evidence" value="ECO:0007669"/>
    <property type="project" value="InterPro"/>
</dbReference>
<dbReference type="Pfam" id="PF07727">
    <property type="entry name" value="RVT_2"/>
    <property type="match status" value="1"/>
</dbReference>
<proteinExistence type="predicted"/>
<dbReference type="PANTHER" id="PTHR47592:SF27">
    <property type="entry name" value="OS08G0421700 PROTEIN"/>
    <property type="match status" value="1"/>
</dbReference>
<dbReference type="InterPro" id="IPR007612">
    <property type="entry name" value="LOR"/>
</dbReference>
<accession>A0A8T2BBW0</accession>
<keyword evidence="1" id="KW-0862">Zinc</keyword>
<organism evidence="8 9">
    <name type="scientific">Arabidopsis suecica</name>
    <name type="common">Swedish thale-cress</name>
    <name type="synonym">Cardaminopsis suecica</name>
    <dbReference type="NCBI Taxonomy" id="45249"/>
    <lineage>
        <taxon>Eukaryota</taxon>
        <taxon>Viridiplantae</taxon>
        <taxon>Streptophyta</taxon>
        <taxon>Embryophyta</taxon>
        <taxon>Tracheophyta</taxon>
        <taxon>Spermatophyta</taxon>
        <taxon>Magnoliopsida</taxon>
        <taxon>eudicotyledons</taxon>
        <taxon>Gunneridae</taxon>
        <taxon>Pentapetalae</taxon>
        <taxon>rosids</taxon>
        <taxon>malvids</taxon>
        <taxon>Brassicales</taxon>
        <taxon>Brassicaceae</taxon>
        <taxon>Camelineae</taxon>
        <taxon>Arabidopsis</taxon>
    </lineage>
</organism>
<dbReference type="GO" id="GO:0015074">
    <property type="term" value="P:DNA integration"/>
    <property type="evidence" value="ECO:0007669"/>
    <property type="project" value="InterPro"/>
</dbReference>
<dbReference type="PROSITE" id="PS50878">
    <property type="entry name" value="RT_POL"/>
    <property type="match status" value="1"/>
</dbReference>
<evidence type="ECO:0000256" key="2">
    <source>
        <dbReference type="SAM" id="Coils"/>
    </source>
</evidence>
<dbReference type="InterPro" id="IPR044730">
    <property type="entry name" value="RNase_H-like_dom_plant"/>
</dbReference>